<dbReference type="EMBL" id="CP059894">
    <property type="protein sequence ID" value="QNJ90094.1"/>
    <property type="molecule type" value="Genomic_DNA"/>
</dbReference>
<reference evidence="1 2" key="1">
    <citation type="submission" date="2020-07" db="EMBL/GenBank/DDBJ databases">
        <title>Draft genome sequence of four isobutane-metabolizing strains capable of cometabolically degrading diverse ether contaminants.</title>
        <authorList>
            <person name="Chen W."/>
            <person name="Faulkner N."/>
            <person name="Smith C."/>
            <person name="Hyman M."/>
        </authorList>
    </citation>
    <scope>NUCLEOTIDE SEQUENCE [LARGE SCALE GENOMIC DNA]</scope>
    <source>
        <strain evidence="1 2">2A</strain>
    </source>
</reference>
<name>A0A7G8P6X8_9MYCO</name>
<evidence type="ECO:0000313" key="1">
    <source>
        <dbReference type="EMBL" id="QNJ90094.1"/>
    </source>
</evidence>
<accession>A0A7G8P6X8</accession>
<dbReference type="KEGG" id="mflu:HZU40_17500"/>
<sequence length="102" mass="11682">MPARDLSYFLASSVVPTLRRREIERDLVERYHLALTNHGVRDYTCDACWQHYRIGMTQAPLISVIGCAFAAQTERGHSTFVHTLRRSLLAIRDHDTVEILAT</sequence>
<dbReference type="Proteomes" id="UP000515498">
    <property type="component" value="Chromosome"/>
</dbReference>
<proteinExistence type="predicted"/>
<dbReference type="RefSeq" id="WP_187095241.1">
    <property type="nucleotide sequence ID" value="NZ_CP059894.1"/>
</dbReference>
<dbReference type="AlphaFoldDB" id="A0A7G8P6X8"/>
<gene>
    <name evidence="1" type="ORF">HZU40_17500</name>
</gene>
<organism evidence="1 2">
    <name type="scientific">Mycolicibacterium fluoranthenivorans</name>
    <dbReference type="NCBI Taxonomy" id="258505"/>
    <lineage>
        <taxon>Bacteria</taxon>
        <taxon>Bacillati</taxon>
        <taxon>Actinomycetota</taxon>
        <taxon>Actinomycetes</taxon>
        <taxon>Mycobacteriales</taxon>
        <taxon>Mycobacteriaceae</taxon>
        <taxon>Mycolicibacterium</taxon>
    </lineage>
</organism>
<protein>
    <submittedName>
        <fullName evidence="1">Uncharacterized protein</fullName>
    </submittedName>
</protein>
<evidence type="ECO:0000313" key="2">
    <source>
        <dbReference type="Proteomes" id="UP000515498"/>
    </source>
</evidence>